<dbReference type="Proteomes" id="UP000321272">
    <property type="component" value="Chromosome"/>
</dbReference>
<name>A0A5B8SWD4_9GAMM</name>
<dbReference type="KEGG" id="paur:FGL86_09265"/>
<dbReference type="RefSeq" id="WP_147184295.1">
    <property type="nucleotide sequence ID" value="NZ_CP042382.1"/>
</dbReference>
<dbReference type="EMBL" id="CP042382">
    <property type="protein sequence ID" value="QEA39243.1"/>
    <property type="molecule type" value="Genomic_DNA"/>
</dbReference>
<organism evidence="1 2">
    <name type="scientific">Pistricoccus aurantiacus</name>
    <dbReference type="NCBI Taxonomy" id="1883414"/>
    <lineage>
        <taxon>Bacteria</taxon>
        <taxon>Pseudomonadati</taxon>
        <taxon>Pseudomonadota</taxon>
        <taxon>Gammaproteobacteria</taxon>
        <taxon>Oceanospirillales</taxon>
        <taxon>Halomonadaceae</taxon>
        <taxon>Pistricoccus</taxon>
    </lineage>
</organism>
<accession>A0A5B8SWD4</accession>
<reference evidence="1 2" key="1">
    <citation type="submission" date="2019-06" db="EMBL/GenBank/DDBJ databases">
        <title>Genome analyses of bacteria isolated from kimchi.</title>
        <authorList>
            <person name="Lee S."/>
            <person name="Ahn S."/>
            <person name="Roh S."/>
        </authorList>
    </citation>
    <scope>NUCLEOTIDE SEQUENCE [LARGE SCALE GENOMIC DNA]</scope>
    <source>
        <strain evidence="1 2">CBA4606</strain>
    </source>
</reference>
<evidence type="ECO:0000313" key="2">
    <source>
        <dbReference type="Proteomes" id="UP000321272"/>
    </source>
</evidence>
<gene>
    <name evidence="1" type="ORF">FGL86_09265</name>
</gene>
<proteinExistence type="predicted"/>
<keyword evidence="2" id="KW-1185">Reference proteome</keyword>
<dbReference type="OrthoDB" id="6182044at2"/>
<evidence type="ECO:0000313" key="1">
    <source>
        <dbReference type="EMBL" id="QEA39243.1"/>
    </source>
</evidence>
<sequence length="134" mass="15103">MAIACYADLLREARQQKEAQRLLFVFTRAELPDNPNDIQRERFERGEGGVLVPVLCVDKLPEELTDMAALLEESKRTGIDWDIVFVAALAGHESFPPTSDDAEATLQRMVETIQQGSIEHFLAFDRRGDVASFH</sequence>
<protein>
    <submittedName>
        <fullName evidence="1">Ribonucleotide reductase subunit alpha</fullName>
    </submittedName>
</protein>
<dbReference type="AlphaFoldDB" id="A0A5B8SWD4"/>